<feature type="region of interest" description="Disordered" evidence="1">
    <location>
        <begin position="13"/>
        <end position="44"/>
    </location>
</feature>
<dbReference type="AlphaFoldDB" id="A6GB86"/>
<name>A6GB86_9BACT</name>
<evidence type="ECO:0000313" key="2">
    <source>
        <dbReference type="EMBL" id="EDM76883.1"/>
    </source>
</evidence>
<evidence type="ECO:0000313" key="3">
    <source>
        <dbReference type="Proteomes" id="UP000005801"/>
    </source>
</evidence>
<protein>
    <submittedName>
        <fullName evidence="2">Uncharacterized protein</fullName>
    </submittedName>
</protein>
<dbReference type="Proteomes" id="UP000005801">
    <property type="component" value="Unassembled WGS sequence"/>
</dbReference>
<gene>
    <name evidence="2" type="ORF">PPSIR1_24694</name>
</gene>
<organism evidence="2 3">
    <name type="scientific">Plesiocystis pacifica SIR-1</name>
    <dbReference type="NCBI Taxonomy" id="391625"/>
    <lineage>
        <taxon>Bacteria</taxon>
        <taxon>Pseudomonadati</taxon>
        <taxon>Myxococcota</taxon>
        <taxon>Polyangia</taxon>
        <taxon>Nannocystales</taxon>
        <taxon>Nannocystaceae</taxon>
        <taxon>Plesiocystis</taxon>
    </lineage>
</organism>
<reference evidence="2 3" key="1">
    <citation type="submission" date="2007-06" db="EMBL/GenBank/DDBJ databases">
        <authorList>
            <person name="Shimkets L."/>
            <person name="Ferriera S."/>
            <person name="Johnson J."/>
            <person name="Kravitz S."/>
            <person name="Beeson K."/>
            <person name="Sutton G."/>
            <person name="Rogers Y.-H."/>
            <person name="Friedman R."/>
            <person name="Frazier M."/>
            <person name="Venter J.C."/>
        </authorList>
    </citation>
    <scope>NUCLEOTIDE SEQUENCE [LARGE SCALE GENOMIC DNA]</scope>
    <source>
        <strain evidence="2 3">SIR-1</strain>
    </source>
</reference>
<accession>A6GB86</accession>
<proteinExistence type="predicted"/>
<comment type="caution">
    <text evidence="2">The sequence shown here is derived from an EMBL/GenBank/DDBJ whole genome shotgun (WGS) entry which is preliminary data.</text>
</comment>
<keyword evidence="3" id="KW-1185">Reference proteome</keyword>
<feature type="compositionally biased region" description="Acidic residues" evidence="1">
    <location>
        <begin position="22"/>
        <end position="31"/>
    </location>
</feature>
<dbReference type="EMBL" id="ABCS01000056">
    <property type="protein sequence ID" value="EDM76883.1"/>
    <property type="molecule type" value="Genomic_DNA"/>
</dbReference>
<evidence type="ECO:0000256" key="1">
    <source>
        <dbReference type="SAM" id="MobiDB-lite"/>
    </source>
</evidence>
<sequence>MVCLGAGCQQNNPAFDAPTTDELGEDGDSEEQTERPPCPLEAGDGDPLEIHFDYPCGHNIPGDPEYYEYWMTVGEVSDSAVSGLICSLPGCDDCGGLEPTLEIDPIPLEGLVDVGECIQIRARQEPGSSECAYQTVAIWRDGEGPPVLYARAGGLSLPMIPGNDAWENFSPGRVESQRCECEDFESPCCDAAVEPVVYAYQLGGGVTVEVGMSATTSIQGNEYEFMALDAFSAGAGASCEERLSYSWALVE</sequence>